<comment type="caution">
    <text evidence="2">The sequence shown here is derived from an EMBL/GenBank/DDBJ whole genome shotgun (WGS) entry which is preliminary data.</text>
</comment>
<keyword evidence="3" id="KW-1185">Reference proteome</keyword>
<evidence type="ECO:0000256" key="1">
    <source>
        <dbReference type="SAM" id="MobiDB-lite"/>
    </source>
</evidence>
<dbReference type="Proteomes" id="UP000314294">
    <property type="component" value="Unassembled WGS sequence"/>
</dbReference>
<protein>
    <submittedName>
        <fullName evidence="2">Uncharacterized protein</fullName>
    </submittedName>
</protein>
<feature type="region of interest" description="Disordered" evidence="1">
    <location>
        <begin position="37"/>
        <end position="59"/>
    </location>
</feature>
<organism evidence="2 3">
    <name type="scientific">Liparis tanakae</name>
    <name type="common">Tanaka's snailfish</name>
    <dbReference type="NCBI Taxonomy" id="230148"/>
    <lineage>
        <taxon>Eukaryota</taxon>
        <taxon>Metazoa</taxon>
        <taxon>Chordata</taxon>
        <taxon>Craniata</taxon>
        <taxon>Vertebrata</taxon>
        <taxon>Euteleostomi</taxon>
        <taxon>Actinopterygii</taxon>
        <taxon>Neopterygii</taxon>
        <taxon>Teleostei</taxon>
        <taxon>Neoteleostei</taxon>
        <taxon>Acanthomorphata</taxon>
        <taxon>Eupercaria</taxon>
        <taxon>Perciformes</taxon>
        <taxon>Cottioidei</taxon>
        <taxon>Cottales</taxon>
        <taxon>Liparidae</taxon>
        <taxon>Liparis</taxon>
    </lineage>
</organism>
<reference evidence="2 3" key="1">
    <citation type="submission" date="2019-03" db="EMBL/GenBank/DDBJ databases">
        <title>First draft genome of Liparis tanakae, snailfish: a comprehensive survey of snailfish specific genes.</title>
        <authorList>
            <person name="Kim W."/>
            <person name="Song I."/>
            <person name="Jeong J.-H."/>
            <person name="Kim D."/>
            <person name="Kim S."/>
            <person name="Ryu S."/>
            <person name="Song J.Y."/>
            <person name="Lee S.K."/>
        </authorList>
    </citation>
    <scope>NUCLEOTIDE SEQUENCE [LARGE SCALE GENOMIC DNA]</scope>
    <source>
        <tissue evidence="2">Muscle</tissue>
    </source>
</reference>
<dbReference type="EMBL" id="SRLO01000863">
    <property type="protein sequence ID" value="TNN45164.1"/>
    <property type="molecule type" value="Genomic_DNA"/>
</dbReference>
<evidence type="ECO:0000313" key="2">
    <source>
        <dbReference type="EMBL" id="TNN45164.1"/>
    </source>
</evidence>
<proteinExistence type="predicted"/>
<name>A0A4Z2FX97_9TELE</name>
<evidence type="ECO:0000313" key="3">
    <source>
        <dbReference type="Proteomes" id="UP000314294"/>
    </source>
</evidence>
<sequence>MAAGKRMSGSSPGARRRNCSSDWTYVFCFRSVENRPVTQRGGSRREQEGEGGSEIAMHQFNQKYGDLDEHLERLHDYEESEEPETKILYSSAHLDRFAVRIFCSSGTSSRTHSCIEASQSLHDGAWRFGLRGTHFAAQVKR</sequence>
<gene>
    <name evidence="2" type="ORF">EYF80_044640</name>
</gene>
<dbReference type="AlphaFoldDB" id="A0A4Z2FX97"/>
<accession>A0A4Z2FX97</accession>